<dbReference type="AlphaFoldDB" id="A0AAV2T4F6"/>
<dbReference type="Pfam" id="PF19007">
    <property type="entry name" value="DUF5736"/>
    <property type="match status" value="1"/>
</dbReference>
<dbReference type="Proteomes" id="UP001497525">
    <property type="component" value="Unassembled WGS sequence"/>
</dbReference>
<organism evidence="2 3">
    <name type="scientific">Calicophoron daubneyi</name>
    <name type="common">Rumen fluke</name>
    <name type="synonym">Paramphistomum daubneyi</name>
    <dbReference type="NCBI Taxonomy" id="300641"/>
    <lineage>
        <taxon>Eukaryota</taxon>
        <taxon>Metazoa</taxon>
        <taxon>Spiralia</taxon>
        <taxon>Lophotrochozoa</taxon>
        <taxon>Platyhelminthes</taxon>
        <taxon>Trematoda</taxon>
        <taxon>Digenea</taxon>
        <taxon>Plagiorchiida</taxon>
        <taxon>Pronocephalata</taxon>
        <taxon>Paramphistomoidea</taxon>
        <taxon>Paramphistomidae</taxon>
        <taxon>Calicophoron</taxon>
    </lineage>
</organism>
<evidence type="ECO:0000259" key="1">
    <source>
        <dbReference type="Pfam" id="PF19007"/>
    </source>
</evidence>
<protein>
    <recommendedName>
        <fullName evidence="1">DUF5736 domain-containing protein</fullName>
    </recommendedName>
</protein>
<feature type="domain" description="DUF5736" evidence="1">
    <location>
        <begin position="259"/>
        <end position="514"/>
    </location>
</feature>
<gene>
    <name evidence="2" type="ORF">CDAUBV1_LOCUS4594</name>
</gene>
<sequence>MELCREFAEDSWNSTQEDLSRGVFLTQTEENICTMPLSMLLCHSAFCVNGDSRVCKSGLFDCVCVCFCVRVEANKMQLQEHVYEGLVAEDAVDASVSARMRRRPLGRNLRDRLSQIVSMYVPSTSSEHRVDIETGDHAGLLAMQESKVEYAAHKPNELYDIRLLYGGESLIKQMTDAVGVSSTLLSGQTRRIVSIAADDHTVYASVEEVPAVFLLKSYQEIPLKADPELMPMKGFLKLNVPGIGDLVPQDMCVYTPGAEGIVLYVVGWVQSSNAAGKDDDRKRWLLAKFSVSGQHISHTRIYQYQRYSGLSIDSKDGKLLLACPMLGEIPANKNSSEKPEISAGQLCKLTSGFERRVFSVTMGNDVANYRPDFVAQESAGHCCWASVQKTTNLVGKENGRTGDQQSKVARRLFAFPGRQLNGDEKKSPREWLHVVSWDFADLNPGRIAAFDADRLLVIDSSAGTLSYVTWVGGVEKPALHRVTRPSSKPIYLICSTYRAPNGEAPSPRPVAYFVAGSNVFSFDFREDRIPA</sequence>
<evidence type="ECO:0000313" key="3">
    <source>
        <dbReference type="Proteomes" id="UP001497525"/>
    </source>
</evidence>
<accession>A0AAV2T4F6</accession>
<comment type="caution">
    <text evidence="2">The sequence shown here is derived from an EMBL/GenBank/DDBJ whole genome shotgun (WGS) entry which is preliminary data.</text>
</comment>
<dbReference type="InterPro" id="IPR043794">
    <property type="entry name" value="DUF5736"/>
</dbReference>
<evidence type="ECO:0000313" key="2">
    <source>
        <dbReference type="EMBL" id="CAL5132080.1"/>
    </source>
</evidence>
<reference evidence="2" key="1">
    <citation type="submission" date="2024-06" db="EMBL/GenBank/DDBJ databases">
        <authorList>
            <person name="Liu X."/>
            <person name="Lenzi L."/>
            <person name="Haldenby T S."/>
            <person name="Uol C."/>
        </authorList>
    </citation>
    <scope>NUCLEOTIDE SEQUENCE</scope>
</reference>
<name>A0AAV2T4F6_CALDB</name>
<dbReference type="EMBL" id="CAXLJL010000112">
    <property type="protein sequence ID" value="CAL5132080.1"/>
    <property type="molecule type" value="Genomic_DNA"/>
</dbReference>
<proteinExistence type="predicted"/>